<evidence type="ECO:0000313" key="2">
    <source>
        <dbReference type="EMBL" id="MBC9210134.1"/>
    </source>
</evidence>
<evidence type="ECO:0000256" key="1">
    <source>
        <dbReference type="SAM" id="MobiDB-lite"/>
    </source>
</evidence>
<accession>A0ABR7RTZ9</accession>
<gene>
    <name evidence="2" type="ORF">IBL26_25160</name>
</gene>
<reference evidence="2 3" key="1">
    <citation type="journal article" date="2013" name="Int. J. Syst. Evol. Microbiol.">
        <title>Roseomonas aerophila sp. nov., isolated from air.</title>
        <authorList>
            <person name="Kim S.J."/>
            <person name="Weon H.Y."/>
            <person name="Ahn J.H."/>
            <person name="Hong S.B."/>
            <person name="Seok S.J."/>
            <person name="Whang K.S."/>
            <person name="Kwon S.W."/>
        </authorList>
    </citation>
    <scope>NUCLEOTIDE SEQUENCE [LARGE SCALE GENOMIC DNA]</scope>
    <source>
        <strain evidence="2 3">NBRC 108923</strain>
    </source>
</reference>
<dbReference type="EMBL" id="JACTVA010000110">
    <property type="protein sequence ID" value="MBC9210134.1"/>
    <property type="molecule type" value="Genomic_DNA"/>
</dbReference>
<dbReference type="InterPro" id="IPR009562">
    <property type="entry name" value="DUF1178"/>
</dbReference>
<name>A0ABR7RTZ9_9PROT</name>
<feature type="region of interest" description="Disordered" evidence="1">
    <location>
        <begin position="1"/>
        <end position="25"/>
    </location>
</feature>
<keyword evidence="3" id="KW-1185">Reference proteome</keyword>
<feature type="non-terminal residue" evidence="2">
    <location>
        <position position="1"/>
    </location>
</feature>
<comment type="caution">
    <text evidence="2">The sequence shown here is derived from an EMBL/GenBank/DDBJ whole genome shotgun (WGS) entry which is preliminary data.</text>
</comment>
<sequence length="101" mass="10574">AGQAVATVPAGAPAGPPAGPQQAAAGPIPAQMVALLQRMRAEVEKNCDYVGSGFADEARKMHRGESEFRGIYGEASDTDAEELREEGIDIARLPWVPRADG</sequence>
<feature type="compositionally biased region" description="Low complexity" evidence="1">
    <location>
        <begin position="1"/>
        <end position="13"/>
    </location>
</feature>
<protein>
    <submittedName>
        <fullName evidence="2">DUF1178 family protein</fullName>
    </submittedName>
</protein>
<dbReference type="RefSeq" id="WP_187787243.1">
    <property type="nucleotide sequence ID" value="NZ_JACTVA010000110.1"/>
</dbReference>
<dbReference type="Proteomes" id="UP000626026">
    <property type="component" value="Unassembled WGS sequence"/>
</dbReference>
<dbReference type="Pfam" id="PF06676">
    <property type="entry name" value="DUF1178"/>
    <property type="match status" value="1"/>
</dbReference>
<proteinExistence type="predicted"/>
<organism evidence="2 3">
    <name type="scientific">Teichococcus aerophilus</name>
    <dbReference type="NCBI Taxonomy" id="1224513"/>
    <lineage>
        <taxon>Bacteria</taxon>
        <taxon>Pseudomonadati</taxon>
        <taxon>Pseudomonadota</taxon>
        <taxon>Alphaproteobacteria</taxon>
        <taxon>Acetobacterales</taxon>
        <taxon>Roseomonadaceae</taxon>
        <taxon>Roseomonas</taxon>
    </lineage>
</organism>
<evidence type="ECO:0000313" key="3">
    <source>
        <dbReference type="Proteomes" id="UP000626026"/>
    </source>
</evidence>